<organism evidence="8 9">
    <name type="scientific">Symbiopectobacterium purcellii</name>
    <dbReference type="NCBI Taxonomy" id="2871826"/>
    <lineage>
        <taxon>Bacteria</taxon>
        <taxon>Pseudomonadati</taxon>
        <taxon>Pseudomonadota</taxon>
        <taxon>Gammaproteobacteria</taxon>
        <taxon>Enterobacterales</taxon>
        <taxon>Enterobacteriaceae</taxon>
    </lineage>
</organism>
<evidence type="ECO:0000259" key="7">
    <source>
        <dbReference type="PROSITE" id="PS50850"/>
    </source>
</evidence>
<sequence length="409" mass="44703">MKTETMVQPTSHITRKHITIFVLVYACYLLSFFSRLLINPIIPTISVDLGLTKAQMGGFMSAFYLGYVLTNLPGGLLTDKLGYRKVILGTLLALGVSTLLFGTVTSYNTGFMIRVLAGIGSGATFSACLRAIFEWFPKNKGMATGILQTGTTGGLLLVNLAAPPFTEQHGWQYTFFIMGLIPLVFFALSFFYLPNPVQTDKPKINSTPSTFWRDVLSMFKNRNLVLLGLSGFFAMAATWGTASWANTYLNGQLNLSLVTAGSWMSLYAIASVIAKPLTGSLMDKFQRKNKKYYLSALLLVLVPALMWFSRNNSVSALYVLIPLLGITAFAYSPVMNTFIGELVPVEKTGAAVGFLNTIWQLGSLSAPIGMGMILDTFGNSYYYAFSALAVCAFISGMIVLFISLPHTEK</sequence>
<dbReference type="PROSITE" id="PS50850">
    <property type="entry name" value="MFS"/>
    <property type="match status" value="1"/>
</dbReference>
<dbReference type="SUPFAM" id="SSF103473">
    <property type="entry name" value="MFS general substrate transporter"/>
    <property type="match status" value="1"/>
</dbReference>
<protein>
    <submittedName>
        <fullName evidence="8">MFS transporter</fullName>
    </submittedName>
</protein>
<evidence type="ECO:0000256" key="6">
    <source>
        <dbReference type="SAM" id="Phobius"/>
    </source>
</evidence>
<proteinExistence type="predicted"/>
<evidence type="ECO:0000313" key="9">
    <source>
        <dbReference type="Proteomes" id="UP000825886"/>
    </source>
</evidence>
<dbReference type="PANTHER" id="PTHR43124">
    <property type="entry name" value="PURINE EFFLUX PUMP PBUE"/>
    <property type="match status" value="1"/>
</dbReference>
<dbReference type="PROSITE" id="PS51257">
    <property type="entry name" value="PROKAR_LIPOPROTEIN"/>
    <property type="match status" value="1"/>
</dbReference>
<reference evidence="8 9" key="1">
    <citation type="submission" date="2021-08" db="EMBL/GenBank/DDBJ databases">
        <title>Culture and genomic analysis of Symbiopectobacterium purcellii sp. nov. gen. nov., isolated from the leafhopper Empoasca decipiens.</title>
        <authorList>
            <person name="Nadal-Jimenez P."/>
            <person name="Siozios S."/>
            <person name="Halliday N."/>
            <person name="Camara M."/>
            <person name="Hurst G.D.D."/>
        </authorList>
    </citation>
    <scope>NUCLEOTIDE SEQUENCE [LARGE SCALE GENOMIC DNA]</scope>
    <source>
        <strain evidence="8 9">SyEd1</strain>
    </source>
</reference>
<evidence type="ECO:0000256" key="1">
    <source>
        <dbReference type="ARBA" id="ARBA00004651"/>
    </source>
</evidence>
<dbReference type="Proteomes" id="UP000825886">
    <property type="component" value="Chromosome"/>
</dbReference>
<keyword evidence="4 6" id="KW-1133">Transmembrane helix</keyword>
<dbReference type="RefSeq" id="WP_222160444.1">
    <property type="nucleotide sequence ID" value="NZ_CP081864.1"/>
</dbReference>
<keyword evidence="9" id="KW-1185">Reference proteome</keyword>
<feature type="transmembrane region" description="Helical" evidence="6">
    <location>
        <begin position="292"/>
        <end position="309"/>
    </location>
</feature>
<gene>
    <name evidence="8" type="ORF">K6K13_08785</name>
</gene>
<feature type="transmembrane region" description="Helical" evidence="6">
    <location>
        <begin position="251"/>
        <end position="272"/>
    </location>
</feature>
<feature type="transmembrane region" description="Helical" evidence="6">
    <location>
        <begin position="224"/>
        <end position="245"/>
    </location>
</feature>
<comment type="subcellular location">
    <subcellularLocation>
        <location evidence="1">Cell membrane</location>
        <topology evidence="1">Multi-pass membrane protein</topology>
    </subcellularLocation>
</comment>
<feature type="transmembrane region" description="Helical" evidence="6">
    <location>
        <begin position="380"/>
        <end position="404"/>
    </location>
</feature>
<keyword evidence="3 6" id="KW-0812">Transmembrane</keyword>
<accession>A0ABX9AQE9</accession>
<keyword evidence="5 6" id="KW-0472">Membrane</keyword>
<feature type="transmembrane region" description="Helical" evidence="6">
    <location>
        <begin position="315"/>
        <end position="339"/>
    </location>
</feature>
<dbReference type="Pfam" id="PF07690">
    <property type="entry name" value="MFS_1"/>
    <property type="match status" value="1"/>
</dbReference>
<evidence type="ECO:0000256" key="4">
    <source>
        <dbReference type="ARBA" id="ARBA00022989"/>
    </source>
</evidence>
<dbReference type="EMBL" id="CP081864">
    <property type="protein sequence ID" value="QZN97405.1"/>
    <property type="molecule type" value="Genomic_DNA"/>
</dbReference>
<dbReference type="PANTHER" id="PTHR43124:SF3">
    <property type="entry name" value="CHLORAMPHENICOL EFFLUX PUMP RV0191"/>
    <property type="match status" value="1"/>
</dbReference>
<name>A0ABX9AQE9_9ENTR</name>
<dbReference type="InterPro" id="IPR011701">
    <property type="entry name" value="MFS"/>
</dbReference>
<dbReference type="InterPro" id="IPR020846">
    <property type="entry name" value="MFS_dom"/>
</dbReference>
<dbReference type="InterPro" id="IPR050189">
    <property type="entry name" value="MFS_Efflux_Transporters"/>
</dbReference>
<feature type="transmembrane region" description="Helical" evidence="6">
    <location>
        <begin position="111"/>
        <end position="133"/>
    </location>
</feature>
<feature type="transmembrane region" description="Helical" evidence="6">
    <location>
        <begin position="86"/>
        <end position="105"/>
    </location>
</feature>
<feature type="transmembrane region" description="Helical" evidence="6">
    <location>
        <begin position="145"/>
        <end position="165"/>
    </location>
</feature>
<dbReference type="InterPro" id="IPR036259">
    <property type="entry name" value="MFS_trans_sf"/>
</dbReference>
<feature type="domain" description="Major facilitator superfamily (MFS) profile" evidence="7">
    <location>
        <begin position="20"/>
        <end position="407"/>
    </location>
</feature>
<feature type="transmembrane region" description="Helical" evidence="6">
    <location>
        <begin position="54"/>
        <end position="74"/>
    </location>
</feature>
<feature type="transmembrane region" description="Helical" evidence="6">
    <location>
        <begin position="20"/>
        <end position="42"/>
    </location>
</feature>
<feature type="transmembrane region" description="Helical" evidence="6">
    <location>
        <begin position="171"/>
        <end position="193"/>
    </location>
</feature>
<evidence type="ECO:0000313" key="8">
    <source>
        <dbReference type="EMBL" id="QZN97405.1"/>
    </source>
</evidence>
<evidence type="ECO:0000256" key="3">
    <source>
        <dbReference type="ARBA" id="ARBA00022692"/>
    </source>
</evidence>
<dbReference type="Gene3D" id="1.20.1250.20">
    <property type="entry name" value="MFS general substrate transporter like domains"/>
    <property type="match status" value="2"/>
</dbReference>
<evidence type="ECO:0000256" key="2">
    <source>
        <dbReference type="ARBA" id="ARBA00022475"/>
    </source>
</evidence>
<keyword evidence="2" id="KW-1003">Cell membrane</keyword>
<feature type="transmembrane region" description="Helical" evidence="6">
    <location>
        <begin position="351"/>
        <end position="374"/>
    </location>
</feature>
<evidence type="ECO:0000256" key="5">
    <source>
        <dbReference type="ARBA" id="ARBA00023136"/>
    </source>
</evidence>